<dbReference type="CDD" id="cd04383">
    <property type="entry name" value="RhoGAP_srGAP"/>
    <property type="match status" value="1"/>
</dbReference>
<dbReference type="GO" id="GO:0005096">
    <property type="term" value="F:GTPase activator activity"/>
    <property type="evidence" value="ECO:0007669"/>
    <property type="project" value="UniProtKB-KW"/>
</dbReference>
<accession>A0A6J0TNI5</accession>
<protein>
    <submittedName>
        <fullName evidence="7">Rho GTPase-activating protein 4 isoform X1</fullName>
    </submittedName>
</protein>
<feature type="region of interest" description="Disordered" evidence="3">
    <location>
        <begin position="203"/>
        <end position="234"/>
    </location>
</feature>
<feature type="compositionally biased region" description="Basic and acidic residues" evidence="3">
    <location>
        <begin position="949"/>
        <end position="962"/>
    </location>
</feature>
<evidence type="ECO:0000313" key="7">
    <source>
        <dbReference type="RefSeq" id="XP_020648675.2"/>
    </source>
</evidence>
<dbReference type="Pfam" id="PF00620">
    <property type="entry name" value="RhoGAP"/>
    <property type="match status" value="1"/>
</dbReference>
<feature type="region of interest" description="Disordered" evidence="3">
    <location>
        <begin position="743"/>
        <end position="906"/>
    </location>
</feature>
<dbReference type="CDD" id="cd07656">
    <property type="entry name" value="F-BAR_srGAP"/>
    <property type="match status" value="1"/>
</dbReference>
<reference evidence="7" key="2">
    <citation type="submission" date="2025-08" db="UniProtKB">
        <authorList>
            <consortium name="RefSeq"/>
        </authorList>
    </citation>
    <scope>IDENTIFICATION</scope>
</reference>
<dbReference type="SUPFAM" id="SSF103657">
    <property type="entry name" value="BAR/IMD domain-like"/>
    <property type="match status" value="1"/>
</dbReference>
<dbReference type="InterPro" id="IPR027267">
    <property type="entry name" value="AH/BAR_dom_sf"/>
</dbReference>
<dbReference type="SUPFAM" id="SSF48350">
    <property type="entry name" value="GTPase activation domain, GAP"/>
    <property type="match status" value="1"/>
</dbReference>
<dbReference type="PANTHER" id="PTHR14166">
    <property type="entry name" value="SLIT-ROBO RHO GTPASE ACTIVATING PROTEIN"/>
    <property type="match status" value="1"/>
</dbReference>
<dbReference type="InterPro" id="IPR008936">
    <property type="entry name" value="Rho_GTPase_activation_prot"/>
</dbReference>
<feature type="compositionally biased region" description="Low complexity" evidence="3">
    <location>
        <begin position="877"/>
        <end position="887"/>
    </location>
</feature>
<dbReference type="PROSITE" id="PS51741">
    <property type="entry name" value="F_BAR"/>
    <property type="match status" value="1"/>
</dbReference>
<feature type="domain" description="Rho-GAP" evidence="4">
    <location>
        <begin position="523"/>
        <end position="711"/>
    </location>
</feature>
<dbReference type="Gene3D" id="1.10.555.10">
    <property type="entry name" value="Rho GTPase activation protein"/>
    <property type="match status" value="1"/>
</dbReference>
<dbReference type="SMART" id="SM00324">
    <property type="entry name" value="RhoGAP"/>
    <property type="match status" value="1"/>
</dbReference>
<dbReference type="RefSeq" id="XP_020648675.2">
    <property type="nucleotide sequence ID" value="XM_020793016.2"/>
</dbReference>
<keyword evidence="6" id="KW-1185">Reference proteome</keyword>
<feature type="compositionally biased region" description="Gly residues" evidence="3">
    <location>
        <begin position="848"/>
        <end position="861"/>
    </location>
</feature>
<keyword evidence="1 2" id="KW-0175">Coiled coil</keyword>
<dbReference type="InterPro" id="IPR001060">
    <property type="entry name" value="FCH_dom"/>
</dbReference>
<dbReference type="CTD" id="393"/>
<sequence length="1000" mass="111475">MGEGVPSQVPAFSRRRAPMWMRRDSPHPRASALPMRLGLERMEMRWQMGEQVRGLDSQAESRQQLLQDVADFLRRKAEVEQEYSRGLEKLSERFSAKIRGSKEHQNFRKDQNLPSPLNCWYTILNQTRQASRDHGALSEIYTGHLALRLMHISDDVGRLARKSKEMEQQMQDELLKAISEMQTAMKSYQTYRIDCLNAEAKLREAERQEEKRSGGRHPDPGGSPGGAGLDKTPRRTSLRKVERLLEKRQSKFVESKLKCAKARNDYLLSLHAANAAISNYYVRDVADLLDCFDLGFHLSLGKVLRTYLAAESRAQASWQQGLCTIEGAVDALDPLGDKSRLMEANPAAYCPPVCFDYQPHEGDEVSEVRAEGPLRNELVSRFQHIQSRLNAITLETDEVNKTLKATLQSLLDLLAVEEPEALDAFQGCQSTESLKSTGSDAGGKQALAKRRANQQETESFYIMKFKEYLSGRSIQTKLQAKHDQMKEAIEKGAAVDRELARPQSQRIRRSRPPSCYHHKLFEGDLQAFVESSGQAVPLVVESCIRFINLHGLQHEGIFRVPGSQAQVAEIRNAFEKGEDPLADGYTQHDLDSVAGVLKLYFRGLEKPLFPCDIVPELLATAQLESSAERISHLRALVSQLPSVVLVVLRYLFAFLNHLSQYSDENMMDPHNLAVCFGPTLVTVPAGQDAVSVQPHINEVVKCLIVHHEAIFPGTSQLPGPQYEKVMALAEEEYCDVLPLEATAEEPETEGTPETPASEDECDSQSDPVLPRSGSTIQHEERFVPQRTAPVGWRRGERGGNRGLVPPIVLPDSERQSSPRSSRLEIDTGSSLDELLPEPASRLRMNSDAGGGSRQRGSGGGSSPIRKLASPFMDGGRLPLPLLQPAQPRIYPSTDRPDRWGDLSPRPWCGNSFERQVLTEKRVEVDKEVARNMDSVFKELLGKTSSMKHTAADEPLNHPEPTDPPKSNFIGKKGATPAKQTSSNRVLLRGRVAFKSSGNGE</sequence>
<feature type="domain" description="F-BAR" evidence="5">
    <location>
        <begin position="39"/>
        <end position="337"/>
    </location>
</feature>
<feature type="compositionally biased region" description="Acidic residues" evidence="3">
    <location>
        <begin position="743"/>
        <end position="763"/>
    </location>
</feature>
<proteinExistence type="predicted"/>
<organism evidence="6 7">
    <name type="scientific">Pogona vitticeps</name>
    <name type="common">central bearded dragon</name>
    <dbReference type="NCBI Taxonomy" id="103695"/>
    <lineage>
        <taxon>Eukaryota</taxon>
        <taxon>Metazoa</taxon>
        <taxon>Chordata</taxon>
        <taxon>Craniata</taxon>
        <taxon>Vertebrata</taxon>
        <taxon>Euteleostomi</taxon>
        <taxon>Lepidosauria</taxon>
        <taxon>Squamata</taxon>
        <taxon>Bifurcata</taxon>
        <taxon>Unidentata</taxon>
        <taxon>Episquamata</taxon>
        <taxon>Toxicofera</taxon>
        <taxon>Iguania</taxon>
        <taxon>Acrodonta</taxon>
        <taxon>Agamidae</taxon>
        <taxon>Amphibolurinae</taxon>
        <taxon>Pogona</taxon>
    </lineage>
</organism>
<dbReference type="Proteomes" id="UP001652642">
    <property type="component" value="Chromosome 2"/>
</dbReference>
<gene>
    <name evidence="7" type="primary">ARHGAP4</name>
</gene>
<dbReference type="InterPro" id="IPR031160">
    <property type="entry name" value="F_BAR_dom"/>
</dbReference>
<feature type="compositionally biased region" description="Basic and acidic residues" evidence="3">
    <location>
        <begin position="811"/>
        <end position="825"/>
    </location>
</feature>
<evidence type="ECO:0000256" key="3">
    <source>
        <dbReference type="SAM" id="MobiDB-lite"/>
    </source>
</evidence>
<feature type="region of interest" description="Disordered" evidence="3">
    <location>
        <begin position="945"/>
        <end position="1000"/>
    </location>
</feature>
<feature type="compositionally biased region" description="Basic and acidic residues" evidence="3">
    <location>
        <begin position="203"/>
        <end position="219"/>
    </location>
</feature>
<dbReference type="PROSITE" id="PS50238">
    <property type="entry name" value="RHOGAP"/>
    <property type="match status" value="1"/>
</dbReference>
<name>A0A6J0TNI5_9SAUR</name>
<dbReference type="InterPro" id="IPR051627">
    <property type="entry name" value="SLIT-ROBO_RhoGAP"/>
</dbReference>
<evidence type="ECO:0000259" key="4">
    <source>
        <dbReference type="PROSITE" id="PS50238"/>
    </source>
</evidence>
<dbReference type="OrthoDB" id="5981864at2759"/>
<dbReference type="Pfam" id="PF00611">
    <property type="entry name" value="FCH"/>
    <property type="match status" value="1"/>
</dbReference>
<dbReference type="Gene3D" id="1.20.1270.60">
    <property type="entry name" value="Arfaptin homology (AH) domain/BAR domain"/>
    <property type="match status" value="1"/>
</dbReference>
<evidence type="ECO:0000259" key="5">
    <source>
        <dbReference type="PROSITE" id="PS51741"/>
    </source>
</evidence>
<evidence type="ECO:0000256" key="1">
    <source>
        <dbReference type="ARBA" id="ARBA00023054"/>
    </source>
</evidence>
<dbReference type="InParanoid" id="A0A6J0TNI5"/>
<dbReference type="SMART" id="SM00055">
    <property type="entry name" value="FCH"/>
    <property type="match status" value="1"/>
</dbReference>
<reference evidence="6" key="1">
    <citation type="submission" date="2025-05" db="UniProtKB">
        <authorList>
            <consortium name="RefSeq"/>
        </authorList>
    </citation>
    <scope>NUCLEOTIDE SEQUENCE [LARGE SCALE GENOMIC DNA]</scope>
</reference>
<dbReference type="GeneID" id="110078638"/>
<dbReference type="InterPro" id="IPR000198">
    <property type="entry name" value="RhoGAP_dom"/>
</dbReference>
<evidence type="ECO:0000256" key="2">
    <source>
        <dbReference type="PROSITE-ProRule" id="PRU01077"/>
    </source>
</evidence>
<dbReference type="GO" id="GO:0007165">
    <property type="term" value="P:signal transduction"/>
    <property type="evidence" value="ECO:0007669"/>
    <property type="project" value="InterPro"/>
</dbReference>
<dbReference type="AlphaFoldDB" id="A0A6J0TNI5"/>
<evidence type="ECO:0000313" key="6">
    <source>
        <dbReference type="Proteomes" id="UP001652642"/>
    </source>
</evidence>